<proteinExistence type="predicted"/>
<evidence type="ECO:0000313" key="2">
    <source>
        <dbReference type="Proteomes" id="UP000694844"/>
    </source>
</evidence>
<keyword evidence="1" id="KW-0472">Membrane</keyword>
<dbReference type="GeneID" id="111103303"/>
<dbReference type="Proteomes" id="UP000694844">
    <property type="component" value="Chromosome 7"/>
</dbReference>
<reference evidence="3" key="1">
    <citation type="submission" date="2025-08" db="UniProtKB">
        <authorList>
            <consortium name="RefSeq"/>
        </authorList>
    </citation>
    <scope>IDENTIFICATION</scope>
    <source>
        <tissue evidence="3">Whole sample</tissue>
    </source>
</reference>
<name>A0A8B8APV1_CRAVI</name>
<evidence type="ECO:0000256" key="1">
    <source>
        <dbReference type="SAM" id="Phobius"/>
    </source>
</evidence>
<keyword evidence="2" id="KW-1185">Reference proteome</keyword>
<keyword evidence="1" id="KW-1133">Transmembrane helix</keyword>
<dbReference type="OrthoDB" id="6205355at2759"/>
<evidence type="ECO:0000313" key="3">
    <source>
        <dbReference type="RefSeq" id="XP_022292179.1"/>
    </source>
</evidence>
<gene>
    <name evidence="3" type="primary">LOC111103303</name>
</gene>
<dbReference type="AlphaFoldDB" id="A0A8B8APV1"/>
<accession>A0A8B8APV1</accession>
<dbReference type="Gene3D" id="2.170.300.10">
    <property type="entry name" value="Tie2 ligand-binding domain superfamily"/>
    <property type="match status" value="1"/>
</dbReference>
<keyword evidence="1" id="KW-0812">Transmembrane</keyword>
<protein>
    <submittedName>
        <fullName evidence="3">Uncharacterized protein LOC111103303</fullName>
    </submittedName>
</protein>
<dbReference type="RefSeq" id="XP_022292179.1">
    <property type="nucleotide sequence ID" value="XM_022436471.1"/>
</dbReference>
<sequence>MDLQVSALNTTSSVCVEGFFGPNCSLQCRFPSYGKHCQLECNCSMELCNHISGCPKQETETTAGNTSETHRGRSVPEILSDKSMWNNFNLKQKAMLISICIMAAVFFVLAGTRTYLTKRTTTSAIISYYSSFRQNQ</sequence>
<organism evidence="2 3">
    <name type="scientific">Crassostrea virginica</name>
    <name type="common">Eastern oyster</name>
    <dbReference type="NCBI Taxonomy" id="6565"/>
    <lineage>
        <taxon>Eukaryota</taxon>
        <taxon>Metazoa</taxon>
        <taxon>Spiralia</taxon>
        <taxon>Lophotrochozoa</taxon>
        <taxon>Mollusca</taxon>
        <taxon>Bivalvia</taxon>
        <taxon>Autobranchia</taxon>
        <taxon>Pteriomorphia</taxon>
        <taxon>Ostreida</taxon>
        <taxon>Ostreoidea</taxon>
        <taxon>Ostreidae</taxon>
        <taxon>Crassostrea</taxon>
    </lineage>
</organism>
<dbReference type="KEGG" id="cvn:111103303"/>
<feature type="transmembrane region" description="Helical" evidence="1">
    <location>
        <begin position="94"/>
        <end position="116"/>
    </location>
</feature>